<keyword evidence="4" id="KW-0808">Transferase</keyword>
<dbReference type="SMART" id="SM00387">
    <property type="entry name" value="HATPase_c"/>
    <property type="match status" value="1"/>
</dbReference>
<evidence type="ECO:0000256" key="9">
    <source>
        <dbReference type="SAM" id="Phobius"/>
    </source>
</evidence>
<dbReference type="InterPro" id="IPR050428">
    <property type="entry name" value="TCS_sensor_his_kinase"/>
</dbReference>
<feature type="compositionally biased region" description="Pro residues" evidence="8">
    <location>
        <begin position="669"/>
        <end position="679"/>
    </location>
</feature>
<dbReference type="EMBL" id="WEGH01000001">
    <property type="protein sequence ID" value="MQY03169.1"/>
    <property type="molecule type" value="Genomic_DNA"/>
</dbReference>
<dbReference type="InterPro" id="IPR013587">
    <property type="entry name" value="Nitrate/nitrite_sensing"/>
</dbReference>
<keyword evidence="6" id="KW-0418">Kinase</keyword>
<evidence type="ECO:0000256" key="7">
    <source>
        <dbReference type="ARBA" id="ARBA00022989"/>
    </source>
</evidence>
<keyword evidence="5 9" id="KW-0812">Transmembrane</keyword>
<accession>A0A7K0BPP7</accession>
<name>A0A7K0BPP7_9ACTN</name>
<evidence type="ECO:0000256" key="5">
    <source>
        <dbReference type="ARBA" id="ARBA00022692"/>
    </source>
</evidence>
<comment type="caution">
    <text evidence="11">The sequence shown here is derived from an EMBL/GenBank/DDBJ whole genome shotgun (WGS) entry which is preliminary data.</text>
</comment>
<evidence type="ECO:0000256" key="6">
    <source>
        <dbReference type="ARBA" id="ARBA00022777"/>
    </source>
</evidence>
<dbReference type="AlphaFoldDB" id="A0A7K0BPP7"/>
<dbReference type="PANTHER" id="PTHR45436:SF5">
    <property type="entry name" value="SENSOR HISTIDINE KINASE TRCS"/>
    <property type="match status" value="1"/>
</dbReference>
<dbReference type="GO" id="GO:0005886">
    <property type="term" value="C:plasma membrane"/>
    <property type="evidence" value="ECO:0007669"/>
    <property type="project" value="TreeGrafter"/>
</dbReference>
<keyword evidence="3" id="KW-0597">Phosphoprotein</keyword>
<dbReference type="OrthoDB" id="3845898at2"/>
<protein>
    <recommendedName>
        <fullName evidence="2">histidine kinase</fullName>
        <ecNumber evidence="2">2.7.13.3</ecNumber>
    </recommendedName>
</protein>
<dbReference type="GO" id="GO:0000160">
    <property type="term" value="P:phosphorelay signal transduction system"/>
    <property type="evidence" value="ECO:0007669"/>
    <property type="project" value="TreeGrafter"/>
</dbReference>
<evidence type="ECO:0000313" key="12">
    <source>
        <dbReference type="Proteomes" id="UP000487268"/>
    </source>
</evidence>
<feature type="compositionally biased region" description="Low complexity" evidence="8">
    <location>
        <begin position="757"/>
        <end position="771"/>
    </location>
</feature>
<evidence type="ECO:0000259" key="10">
    <source>
        <dbReference type="PROSITE" id="PS50109"/>
    </source>
</evidence>
<dbReference type="PROSITE" id="PS50109">
    <property type="entry name" value="HIS_KIN"/>
    <property type="match status" value="1"/>
</dbReference>
<dbReference type="InterPro" id="IPR036890">
    <property type="entry name" value="HATPase_C_sf"/>
</dbReference>
<gene>
    <name evidence="11" type="ORF">ACRB68_12100</name>
</gene>
<keyword evidence="12" id="KW-1185">Reference proteome</keyword>
<evidence type="ECO:0000256" key="1">
    <source>
        <dbReference type="ARBA" id="ARBA00000085"/>
    </source>
</evidence>
<dbReference type="SUPFAM" id="SSF55874">
    <property type="entry name" value="ATPase domain of HSP90 chaperone/DNA topoisomerase II/histidine kinase"/>
    <property type="match status" value="1"/>
</dbReference>
<proteinExistence type="predicted"/>
<dbReference type="Pfam" id="PF08376">
    <property type="entry name" value="NIT"/>
    <property type="match status" value="1"/>
</dbReference>
<feature type="transmembrane region" description="Helical" evidence="9">
    <location>
        <begin position="330"/>
        <end position="353"/>
    </location>
</feature>
<reference evidence="11 12" key="1">
    <citation type="submission" date="2019-10" db="EMBL/GenBank/DDBJ databases">
        <title>Actinomadura rubteroloni sp. nov. and Actinomadura macrotermitis sp. nov., isolated from the gut of fungus growing-termite Macrotermes natalensis.</title>
        <authorList>
            <person name="Benndorf R."/>
            <person name="Martin K."/>
            <person name="Kuefner M."/>
            <person name="De Beer W."/>
            <person name="Kaster A.-K."/>
            <person name="Vollmers J."/>
            <person name="Poulsen M."/>
            <person name="Beemelmanns C."/>
        </authorList>
    </citation>
    <scope>NUCLEOTIDE SEQUENCE [LARGE SCALE GENOMIC DNA]</scope>
    <source>
        <strain evidence="11 12">RB68</strain>
    </source>
</reference>
<dbReference type="Pfam" id="PF02518">
    <property type="entry name" value="HATPase_c"/>
    <property type="match status" value="1"/>
</dbReference>
<dbReference type="GO" id="GO:0004673">
    <property type="term" value="F:protein histidine kinase activity"/>
    <property type="evidence" value="ECO:0007669"/>
    <property type="project" value="UniProtKB-EC"/>
</dbReference>
<dbReference type="InterPro" id="IPR003594">
    <property type="entry name" value="HATPase_dom"/>
</dbReference>
<sequence length="808" mass="87309">MNEVPVRPSDPADEEPGPPRSRRRSIRFTLFGLLAVPLVSLVALWAFAAQSTVTDALQKRNLDTMNRIYGDAATPVLVQVGQERLESVTWLSGRGRIPRTAMDAQRRRTDGMVDRLLKAARSSELRDTLTGPMKDRLDVLVSKIGQMRAVRQGIDGGTITKLTAFGSYNDVIDAHMDFVSLMIVVKDAAVYQQANHLIEMSFAQELAAREATLVGGALIQNGRMAPDERLAFARNVFEQRLLVEESLNEFEPRLRALYERVLASPDYQRFRALEDRIVTAPTGRHGAVTVRVDPAEWRTTSETYIGGLAQALVQTRNVLGAKSKAGGDAILLRLGLVGGLGLVAVLLSAFLMLRFGRRVSRELNGLRTAARDLAQVRLPQIVERLSRGEDVCPTQAAPPLRVGRTTEVADVAEAFSTVQRTAISAAVGQADLRKAVNQVFQNLARRNQSLLHRQLAMLDTLERKAADPEALEDLFRIDHLTTRMRRHAEGLIILSGATPGRGWRRPVRVVDVLRGAIGEIEDYARVEVVTDAEEAIVGGAVADIIHLIAELVENAVAFSPPNTHVEINAGLVGNGFVVEIQDRGLGMSDERLAEVNERLARPPRFDLSGGDQLGLFVVGHLAHKHGIRVSLVPNAYGGLKTIVLMPHAVVVTADQADAAERAAAEPAPATEPDPQPVPAPHSAAFEPFPPPVPVPAPVPVPVPVPAPVAPTAHPPEPAAAPAGTHAGMPRRVRRAHLAPQLRDHADGSGRFAPDPPAAAGEAPRPGAGRSPEQARSVMASMQSGWRRGRAEDTANGTEPDTTADQDER</sequence>
<feature type="region of interest" description="Disordered" evidence="8">
    <location>
        <begin position="739"/>
        <end position="808"/>
    </location>
</feature>
<dbReference type="PANTHER" id="PTHR45436">
    <property type="entry name" value="SENSOR HISTIDINE KINASE YKOH"/>
    <property type="match status" value="1"/>
</dbReference>
<feature type="region of interest" description="Disordered" evidence="8">
    <location>
        <begin position="659"/>
        <end position="685"/>
    </location>
</feature>
<comment type="catalytic activity">
    <reaction evidence="1">
        <text>ATP + protein L-histidine = ADP + protein N-phospho-L-histidine.</text>
        <dbReference type="EC" id="2.7.13.3"/>
    </reaction>
</comment>
<keyword evidence="9" id="KW-0472">Membrane</keyword>
<feature type="domain" description="Histidine kinase" evidence="10">
    <location>
        <begin position="442"/>
        <end position="649"/>
    </location>
</feature>
<dbReference type="RefSeq" id="WP_153531169.1">
    <property type="nucleotide sequence ID" value="NZ_WEGH01000001.1"/>
</dbReference>
<evidence type="ECO:0000256" key="4">
    <source>
        <dbReference type="ARBA" id="ARBA00022679"/>
    </source>
</evidence>
<dbReference type="Proteomes" id="UP000487268">
    <property type="component" value="Unassembled WGS sequence"/>
</dbReference>
<evidence type="ECO:0000313" key="11">
    <source>
        <dbReference type="EMBL" id="MQY03169.1"/>
    </source>
</evidence>
<dbReference type="Gene3D" id="3.30.565.10">
    <property type="entry name" value="Histidine kinase-like ATPase, C-terminal domain"/>
    <property type="match status" value="1"/>
</dbReference>
<evidence type="ECO:0000256" key="2">
    <source>
        <dbReference type="ARBA" id="ARBA00012438"/>
    </source>
</evidence>
<dbReference type="EC" id="2.7.13.3" evidence="2"/>
<feature type="region of interest" description="Disordered" evidence="8">
    <location>
        <begin position="1"/>
        <end position="21"/>
    </location>
</feature>
<organism evidence="11 12">
    <name type="scientific">Actinomadura macrotermitis</name>
    <dbReference type="NCBI Taxonomy" id="2585200"/>
    <lineage>
        <taxon>Bacteria</taxon>
        <taxon>Bacillati</taxon>
        <taxon>Actinomycetota</taxon>
        <taxon>Actinomycetes</taxon>
        <taxon>Streptosporangiales</taxon>
        <taxon>Thermomonosporaceae</taxon>
        <taxon>Actinomadura</taxon>
    </lineage>
</organism>
<evidence type="ECO:0000256" key="8">
    <source>
        <dbReference type="SAM" id="MobiDB-lite"/>
    </source>
</evidence>
<dbReference type="InterPro" id="IPR005467">
    <property type="entry name" value="His_kinase_dom"/>
</dbReference>
<keyword evidence="7 9" id="KW-1133">Transmembrane helix</keyword>
<evidence type="ECO:0000256" key="3">
    <source>
        <dbReference type="ARBA" id="ARBA00022553"/>
    </source>
</evidence>
<feature type="transmembrane region" description="Helical" evidence="9">
    <location>
        <begin position="28"/>
        <end position="48"/>
    </location>
</feature>